<evidence type="ECO:0000313" key="6">
    <source>
        <dbReference type="Proteomes" id="UP000076837"/>
    </source>
</evidence>
<dbReference type="Pfam" id="PF04082">
    <property type="entry name" value="Fungal_trans"/>
    <property type="match status" value="1"/>
</dbReference>
<dbReference type="GO" id="GO:0003677">
    <property type="term" value="F:DNA binding"/>
    <property type="evidence" value="ECO:0007669"/>
    <property type="project" value="InterPro"/>
</dbReference>
<dbReference type="PROSITE" id="PS50048">
    <property type="entry name" value="ZN2_CY6_FUNGAL_2"/>
    <property type="match status" value="1"/>
</dbReference>
<dbReference type="Proteomes" id="UP000076837">
    <property type="component" value="Unassembled WGS sequence"/>
</dbReference>
<feature type="region of interest" description="Disordered" evidence="4">
    <location>
        <begin position="715"/>
        <end position="794"/>
    </location>
</feature>
<dbReference type="InterPro" id="IPR036864">
    <property type="entry name" value="Zn2-C6_fun-type_DNA-bd_sf"/>
</dbReference>
<dbReference type="GO" id="GO:0000981">
    <property type="term" value="F:DNA-binding transcription factor activity, RNA polymerase II-specific"/>
    <property type="evidence" value="ECO:0007669"/>
    <property type="project" value="InterPro"/>
</dbReference>
<evidence type="ECO:0000256" key="4">
    <source>
        <dbReference type="SAM" id="MobiDB-lite"/>
    </source>
</evidence>
<feature type="compositionally biased region" description="Low complexity" evidence="4">
    <location>
        <begin position="858"/>
        <end position="870"/>
    </location>
</feature>
<dbReference type="AlphaFoldDB" id="A0A163CJT3"/>
<dbReference type="CDD" id="cd12148">
    <property type="entry name" value="fungal_TF_MHR"/>
    <property type="match status" value="1"/>
</dbReference>
<evidence type="ECO:0000313" key="5">
    <source>
        <dbReference type="EMBL" id="KZM22514.1"/>
    </source>
</evidence>
<evidence type="ECO:0000256" key="2">
    <source>
        <dbReference type="ARBA" id="ARBA00022723"/>
    </source>
</evidence>
<evidence type="ECO:0000256" key="1">
    <source>
        <dbReference type="ARBA" id="ARBA00004123"/>
    </source>
</evidence>
<dbReference type="InterPro" id="IPR007219">
    <property type="entry name" value="XnlR_reg_dom"/>
</dbReference>
<keyword evidence="3" id="KW-0539">Nucleus</keyword>
<dbReference type="CDD" id="cd00067">
    <property type="entry name" value="GAL4"/>
    <property type="match status" value="1"/>
</dbReference>
<comment type="subcellular location">
    <subcellularLocation>
        <location evidence="1">Nucleus</location>
    </subcellularLocation>
</comment>
<feature type="compositionally biased region" description="Polar residues" evidence="4">
    <location>
        <begin position="776"/>
        <end position="785"/>
    </location>
</feature>
<dbReference type="PANTHER" id="PTHR31001:SF40">
    <property type="entry name" value="ZN(II)2CYS6 TRANSCRIPTION FACTOR (EUROFUNG)"/>
    <property type="match status" value="1"/>
</dbReference>
<keyword evidence="2" id="KW-0479">Metal-binding</keyword>
<dbReference type="GO" id="GO:0008270">
    <property type="term" value="F:zinc ion binding"/>
    <property type="evidence" value="ECO:0007669"/>
    <property type="project" value="InterPro"/>
</dbReference>
<dbReference type="Gene3D" id="4.10.240.10">
    <property type="entry name" value="Zn(2)-C6 fungal-type DNA-binding domain"/>
    <property type="match status" value="1"/>
</dbReference>
<gene>
    <name evidence="5" type="ORF">ST47_g6260</name>
</gene>
<dbReference type="InterPro" id="IPR001138">
    <property type="entry name" value="Zn2Cys6_DnaBD"/>
</dbReference>
<dbReference type="GO" id="GO:0005634">
    <property type="term" value="C:nucleus"/>
    <property type="evidence" value="ECO:0007669"/>
    <property type="project" value="UniProtKB-SubCell"/>
</dbReference>
<evidence type="ECO:0000256" key="3">
    <source>
        <dbReference type="ARBA" id="ARBA00023242"/>
    </source>
</evidence>
<dbReference type="PANTHER" id="PTHR31001">
    <property type="entry name" value="UNCHARACTERIZED TRANSCRIPTIONAL REGULATORY PROTEIN"/>
    <property type="match status" value="1"/>
</dbReference>
<feature type="compositionally biased region" description="Polar residues" evidence="4">
    <location>
        <begin position="725"/>
        <end position="765"/>
    </location>
</feature>
<name>A0A163CJT3_DIDRA</name>
<dbReference type="SMART" id="SM00066">
    <property type="entry name" value="GAL4"/>
    <property type="match status" value="1"/>
</dbReference>
<reference evidence="5 6" key="1">
    <citation type="journal article" date="2016" name="Sci. Rep.">
        <title>Draft genome sequencing and secretome analysis of fungal phytopathogen Ascochyta rabiei provides insight into the necrotrophic effector repertoire.</title>
        <authorList>
            <person name="Verma S."/>
            <person name="Gazara R.K."/>
            <person name="Nizam S."/>
            <person name="Parween S."/>
            <person name="Chattopadhyay D."/>
            <person name="Verma P.K."/>
        </authorList>
    </citation>
    <scope>NUCLEOTIDE SEQUENCE [LARGE SCALE GENOMIC DNA]</scope>
    <source>
        <strain evidence="5 6">ArDII</strain>
    </source>
</reference>
<dbReference type="OrthoDB" id="424974at2759"/>
<feature type="region of interest" description="Disordered" evidence="4">
    <location>
        <begin position="810"/>
        <end position="870"/>
    </location>
</feature>
<feature type="region of interest" description="Disordered" evidence="4">
    <location>
        <begin position="154"/>
        <end position="195"/>
    </location>
</feature>
<dbReference type="EMBL" id="JYNV01000212">
    <property type="protein sequence ID" value="KZM22514.1"/>
    <property type="molecule type" value="Genomic_DNA"/>
</dbReference>
<dbReference type="PROSITE" id="PS00463">
    <property type="entry name" value="ZN2_CY6_FUNGAL_1"/>
    <property type="match status" value="1"/>
</dbReference>
<dbReference type="SMART" id="SM00906">
    <property type="entry name" value="Fungal_trans"/>
    <property type="match status" value="1"/>
</dbReference>
<keyword evidence="6" id="KW-1185">Reference proteome</keyword>
<proteinExistence type="predicted"/>
<dbReference type="Pfam" id="PF00172">
    <property type="entry name" value="Zn_clus"/>
    <property type="match status" value="1"/>
</dbReference>
<dbReference type="STRING" id="5454.A0A163CJT3"/>
<sequence>MLTLRTTDQRAGLCSRAKAYVRKGGRSLTHPQPALQRDAHWVMADTSSLTRTKSNGQVPSSSSHTLVTVTEREAQNAQPPRVRRRNRIISSCLECRRRKLKCDRGQPCTNCVKASRQCHFIAPGFDAAAQARLAEVKEKMGILEMSLEEDVAQRNRVQTDSSASLNKLSSTLSPVETYSEGEEEEGTEHLKTSQYSREDSVYYECEEGDDDIVDLGIAMGKVRITERIGGLVRPKFSDELSYKLRELPQSGPRGSDLSSSDAVDWMMPSIDYVAPSSSFFFTPGAERRTLMNYLPTRELVDKLMAHYWQAVHVIARAVHRPSFERHYEKFWKDIATGIEPRKSFQAVVFAALLSSVVSMSNLKVSTDFGVDKQGLVDSFREATEAALSRANLLRATKLETVQAFVMYLIPLCRAEVSRAHSALTGTCIRLAECMGLHKDPSTYSTSPVECQVRRLIWHQICFLDLRTCEATGPRPQIRPDDFDTHLPLNIDDVDLDRAEHGDKSVDVEKDRSHFTDMTITRMRFECYEMHRFLWVERPKLERKRKEGEKRVTINSLLARIQSFRASMEKTYLPMLNKTTPLHALASQMYGILSDRLYVHILQRYLSSDRHKMPESLRQIILSAAIMILEHSQTIEQEPALSTWSWYVGALHQYHTAVLILSELYAQPPTSAMEQRAWRVLDFVFELSPSLSPTVKTRAVLEDLVTKTQVYASMKRWRAPNDMPQAGSQTHAPGYQSRQQKAEELQSTAGASGQTSLGTASPQGIRTSPPIQPPRLPQTQSQSSGSGAIHFPGAMPNADWGTFDISLPASTSPFQPPLTNPDVYTTPYPPLAPSSTLMPSPHAVSQSSDPASLIGPSTAVAHGASNSSAGASPMAALNEVDWNEIEQLFGGAETGTGNMMIPPFAFPQFLATDLQWPQEGF</sequence>
<feature type="compositionally biased region" description="Polar residues" evidence="4">
    <location>
        <begin position="155"/>
        <end position="174"/>
    </location>
</feature>
<dbReference type="SUPFAM" id="SSF57701">
    <property type="entry name" value="Zn2/Cys6 DNA-binding domain"/>
    <property type="match status" value="1"/>
</dbReference>
<dbReference type="GO" id="GO:0006351">
    <property type="term" value="P:DNA-templated transcription"/>
    <property type="evidence" value="ECO:0007669"/>
    <property type="project" value="InterPro"/>
</dbReference>
<comment type="caution">
    <text evidence="5">The sequence shown here is derived from an EMBL/GenBank/DDBJ whole genome shotgun (WGS) entry which is preliminary data.</text>
</comment>
<feature type="compositionally biased region" description="Polar residues" evidence="4">
    <location>
        <begin position="832"/>
        <end position="849"/>
    </location>
</feature>
<dbReference type="InterPro" id="IPR050613">
    <property type="entry name" value="Sec_Metabolite_Reg"/>
</dbReference>
<protein>
    <submittedName>
        <fullName evidence="5">DNA binding</fullName>
    </submittedName>
</protein>
<organism evidence="5 6">
    <name type="scientific">Didymella rabiei</name>
    <name type="common">Chickpea ascochyta blight fungus</name>
    <name type="synonym">Mycosphaerella rabiei</name>
    <dbReference type="NCBI Taxonomy" id="5454"/>
    <lineage>
        <taxon>Eukaryota</taxon>
        <taxon>Fungi</taxon>
        <taxon>Dikarya</taxon>
        <taxon>Ascomycota</taxon>
        <taxon>Pezizomycotina</taxon>
        <taxon>Dothideomycetes</taxon>
        <taxon>Pleosporomycetidae</taxon>
        <taxon>Pleosporales</taxon>
        <taxon>Pleosporineae</taxon>
        <taxon>Didymellaceae</taxon>
        <taxon>Ascochyta</taxon>
    </lineage>
</organism>
<accession>A0A163CJT3</accession>